<evidence type="ECO:0000256" key="11">
    <source>
        <dbReference type="ARBA" id="ARBA00039461"/>
    </source>
</evidence>
<evidence type="ECO:0000313" key="15">
    <source>
        <dbReference type="EMBL" id="GEK95182.1"/>
    </source>
</evidence>
<evidence type="ECO:0000256" key="1">
    <source>
        <dbReference type="ARBA" id="ARBA00005715"/>
    </source>
</evidence>
<dbReference type="GO" id="GO:0016301">
    <property type="term" value="F:kinase activity"/>
    <property type="evidence" value="ECO:0007669"/>
    <property type="project" value="UniProtKB-KW"/>
</dbReference>
<reference evidence="15 16" key="1">
    <citation type="submission" date="2019-07" db="EMBL/GenBank/DDBJ databases">
        <title>Whole genome shotgun sequence of Gluconobacter kanchanaburiensis NBRC 103587.</title>
        <authorList>
            <person name="Hosoyama A."/>
            <person name="Uohara A."/>
            <person name="Ohji S."/>
            <person name="Ichikawa N."/>
        </authorList>
    </citation>
    <scope>NUCLEOTIDE SEQUENCE [LARGE SCALE GENOMIC DNA]</scope>
    <source>
        <strain evidence="15 16">NBRC 103587</strain>
    </source>
</reference>
<comment type="catalytic activity">
    <reaction evidence="7">
        <text>3-dehydro-L-erythronate + ATP = 3-dehydro-4-O-phospho-L-erythronate + ADP + H(+)</text>
        <dbReference type="Rhea" id="RHEA:52552"/>
        <dbReference type="ChEBI" id="CHEBI:15378"/>
        <dbReference type="ChEBI" id="CHEBI:30616"/>
        <dbReference type="ChEBI" id="CHEBI:136592"/>
        <dbReference type="ChEBI" id="CHEBI:136670"/>
        <dbReference type="ChEBI" id="CHEBI:456216"/>
        <dbReference type="EC" id="2.7.1.217"/>
    </reaction>
</comment>
<organism evidence="15 16">
    <name type="scientific">Gluconobacter kanchanaburiensis NBRC 103587</name>
    <dbReference type="NCBI Taxonomy" id="1307948"/>
    <lineage>
        <taxon>Bacteria</taxon>
        <taxon>Pseudomonadati</taxon>
        <taxon>Pseudomonadota</taxon>
        <taxon>Alphaproteobacteria</taxon>
        <taxon>Acetobacterales</taxon>
        <taxon>Acetobacteraceae</taxon>
        <taxon>Gluconobacter</taxon>
    </lineage>
</organism>
<evidence type="ECO:0000256" key="3">
    <source>
        <dbReference type="ARBA" id="ARBA00022741"/>
    </source>
</evidence>
<comment type="caution">
    <text evidence="15">The sequence shown here is derived from an EMBL/GenBank/DDBJ whole genome shotgun (WGS) entry which is preliminary data.</text>
</comment>
<dbReference type="InterPro" id="IPR031475">
    <property type="entry name" value="NBD_C"/>
</dbReference>
<evidence type="ECO:0000256" key="2">
    <source>
        <dbReference type="ARBA" id="ARBA00022679"/>
    </source>
</evidence>
<evidence type="ECO:0000259" key="14">
    <source>
        <dbReference type="Pfam" id="PF17042"/>
    </source>
</evidence>
<comment type="catalytic activity">
    <reaction evidence="8">
        <text>3-dehydro-D-erythronate + ATP = 3-dehydro-4-O-phospho-D-erythronate + ADP + H(+)</text>
        <dbReference type="Rhea" id="RHEA:52556"/>
        <dbReference type="ChEBI" id="CHEBI:15378"/>
        <dbReference type="ChEBI" id="CHEBI:30616"/>
        <dbReference type="ChEBI" id="CHEBI:57958"/>
        <dbReference type="ChEBI" id="CHEBI:136593"/>
        <dbReference type="ChEBI" id="CHEBI:456216"/>
        <dbReference type="EC" id="2.7.1.217"/>
    </reaction>
</comment>
<keyword evidence="5" id="KW-0067">ATP-binding</keyword>
<keyword evidence="16" id="KW-1185">Reference proteome</keyword>
<dbReference type="EMBL" id="BJVA01000002">
    <property type="protein sequence ID" value="GEK95182.1"/>
    <property type="molecule type" value="Genomic_DNA"/>
</dbReference>
<dbReference type="InterPro" id="IPR050007">
    <property type="entry name" value="OtnK"/>
</dbReference>
<evidence type="ECO:0000256" key="4">
    <source>
        <dbReference type="ARBA" id="ARBA00022777"/>
    </source>
</evidence>
<dbReference type="RefSeq" id="WP_146858701.1">
    <property type="nucleotide sequence ID" value="NZ_BARK01000001.1"/>
</dbReference>
<dbReference type="Pfam" id="PF07005">
    <property type="entry name" value="SBD_N"/>
    <property type="match status" value="1"/>
</dbReference>
<dbReference type="Proteomes" id="UP000321079">
    <property type="component" value="Unassembled WGS sequence"/>
</dbReference>
<dbReference type="Gene3D" id="3.40.50.10840">
    <property type="entry name" value="Putative sugar-binding, N-terminal domain"/>
    <property type="match status" value="1"/>
</dbReference>
<keyword evidence="6" id="KW-0119">Carbohydrate metabolism</keyword>
<dbReference type="InterPro" id="IPR037051">
    <property type="entry name" value="4-carb_acid_sugar_kinase_N_sf"/>
</dbReference>
<dbReference type="EC" id="2.7.1.217" evidence="10"/>
<comment type="function">
    <text evidence="9">Catalyzes the ATP-dependent phosphorylation of 3-oxo-tetronate to 3-oxo-tetronate 4-phosphate.</text>
</comment>
<evidence type="ECO:0000256" key="12">
    <source>
        <dbReference type="ARBA" id="ARBA00041377"/>
    </source>
</evidence>
<dbReference type="NCBIfam" id="NF043035">
    <property type="entry name" value="OxoTetrKin"/>
    <property type="match status" value="1"/>
</dbReference>
<proteinExistence type="inferred from homology"/>
<dbReference type="AlphaFoldDB" id="A0A511B650"/>
<gene>
    <name evidence="15" type="ORF">GKA01_03790</name>
</gene>
<evidence type="ECO:0000256" key="10">
    <source>
        <dbReference type="ARBA" id="ARBA00039095"/>
    </source>
</evidence>
<dbReference type="SUPFAM" id="SSF142764">
    <property type="entry name" value="YgbK-like"/>
    <property type="match status" value="1"/>
</dbReference>
<dbReference type="InterPro" id="IPR042213">
    <property type="entry name" value="NBD_C_sf"/>
</dbReference>
<evidence type="ECO:0000256" key="7">
    <source>
        <dbReference type="ARBA" id="ARBA00035898"/>
    </source>
</evidence>
<evidence type="ECO:0000256" key="5">
    <source>
        <dbReference type="ARBA" id="ARBA00022840"/>
    </source>
</evidence>
<name>A0A511B650_9PROT</name>
<evidence type="ECO:0000313" key="16">
    <source>
        <dbReference type="Proteomes" id="UP000321079"/>
    </source>
</evidence>
<evidence type="ECO:0000256" key="6">
    <source>
        <dbReference type="ARBA" id="ARBA00023277"/>
    </source>
</evidence>
<evidence type="ECO:0000259" key="13">
    <source>
        <dbReference type="Pfam" id="PF07005"/>
    </source>
</evidence>
<keyword evidence="3" id="KW-0547">Nucleotide-binding</keyword>
<comment type="similarity">
    <text evidence="1">Belongs to the four-carbon acid sugar kinase family.</text>
</comment>
<evidence type="ECO:0000256" key="9">
    <source>
        <dbReference type="ARBA" id="ARBA00037335"/>
    </source>
</evidence>
<keyword evidence="2" id="KW-0808">Transferase</keyword>
<sequence>MSGRGAFIGCIADDFTGATDIASTLVRAGMKTVQSIGIPEADDPMIADAEAIVVALKSRTIAAGDAVEQSLAALDFLRAAGCRQIVFKYCSTFDSTEHGNIGPVAEALARALDQQVTIAAPSFPANGRTVYNGHLFVGHALLNESGMQNHPLTPMKDANLVRVLQAQSKGTVGLIDFPTVLKGAEHVRAAIEQAQAEGTTLLVVDAISEADLKVIGQACHDHTLITGGSGIALGLPENFRTNNELSGADAAVLPVVAGKDVVLAGSGSLRTNLQVARWIEAKRPAYRIDVMKLAAGEPVVEEAIAFFDAHTDQTVLIYATSPADELRQVQAAIGAQKAGEMVEHALGLIARSLRDRGVRRFVVAGGETSGAVVQSLDVKGLRIGAPIAPGVPATVSTGDMSLALALKSGNFGEADFFEKALRALSGDQS</sequence>
<accession>A0A511B650</accession>
<dbReference type="InterPro" id="IPR010737">
    <property type="entry name" value="4-carb_acid_sugar_kinase_N"/>
</dbReference>
<feature type="domain" description="Four-carbon acid sugar kinase nucleotide binding" evidence="14">
    <location>
        <begin position="261"/>
        <end position="417"/>
    </location>
</feature>
<evidence type="ECO:0000256" key="8">
    <source>
        <dbReference type="ARBA" id="ARBA00036346"/>
    </source>
</evidence>
<dbReference type="OrthoDB" id="191465at2"/>
<dbReference type="GO" id="GO:0005524">
    <property type="term" value="F:ATP binding"/>
    <property type="evidence" value="ECO:0007669"/>
    <property type="project" value="UniProtKB-KW"/>
</dbReference>
<dbReference type="Pfam" id="PF17042">
    <property type="entry name" value="NBD_C"/>
    <property type="match status" value="1"/>
</dbReference>
<protein>
    <recommendedName>
        <fullName evidence="11">3-oxo-tetronate kinase</fullName>
        <ecNumber evidence="10">2.7.1.217</ecNumber>
    </recommendedName>
    <alternativeName>
        <fullName evidence="12">3-dehydrotetronate 4-kinase</fullName>
    </alternativeName>
</protein>
<dbReference type="Gene3D" id="3.40.980.20">
    <property type="entry name" value="Four-carbon acid sugar kinase, nucleotide binding domain"/>
    <property type="match status" value="1"/>
</dbReference>
<keyword evidence="4 15" id="KW-0418">Kinase</keyword>
<feature type="domain" description="Four-carbon acid sugar kinase N-terminal" evidence="13">
    <location>
        <begin position="8"/>
        <end position="234"/>
    </location>
</feature>